<feature type="compositionally biased region" description="Pro residues" evidence="4">
    <location>
        <begin position="1539"/>
        <end position="1548"/>
    </location>
</feature>
<sequence>MASFFAARLGGRGAGAGMATAQQHPPPPAGAASCRDSPASSDGDDLFDGGRGRGRGGKVAGPTCAAPASDSDSAAQPGAMVTTRSRGQLARRHSLQRSTSMHTHTRSLSARRADGPGSPVVYSYKGKGDRPLLGGMYFSDLIVIFFTYALNLFRTLGLAELCDLVVKGLAFALITLPTEFYARWADGQAAQRREDAYMRAGRGRSSAFRRAAGASAAAARATRAAEEEEQNEEGDEGEEEVKDDDEEEEASGGVSAAQRIHTRQLSLQRKRAGLAAAITNADTASDSDSTAATATFTAGSLRASSSRRRASIRLRPSATGSDSAETADACVEPVPPRTRGHVASWLSQQVTNVGDAAGIRLRHPEQAQESTAAAPTSKERGVADAHASTSIAETAAADRDPCAFDVLPPGSSPLQLSPFHHLVILLTRFACENFPHLLPRVLFAEETVGPLVRWRTGGGAASLIREFGPDVQNPGDGGAGAGDVGWESEEHTAASGDGNQAATAAAAAACTKVAKGRERAEPNGFRAFWIGGDSQMPREQRRASETARHATTILYLHGGGFTLGSVAFYAEALIRILAKVCSTERKGSSSAEPGEARCIAVEYRLSPSARFPAPLLECLRCYAHLIDVERIDPSAIVLAGDSAGANLAMSMLLCLSGQYGGDDAGRRIAAERDWARLPMPGKAVLVSPWVDLRPSHAHAFEPLRKSTAATPSLSPGAAAQAASVAGMQQLPSHASRRQSRGSSSSSKVGAAAAAFSSSAGSKAQQQSSQEKASRSIVDPHRWDYVSPEALLHFAQVYAGVMHTPRRVRGPVGWISHLFRVVAEGYPDLQSSAPASLTPSKATADVLAKRPGNAPRSSSTLSSYGSTFMDPPRQLAALMSPPRRLAKAASRALDQPMFLKRAVLDDGDGNPDDERALEKEQQAMLHHQGGARDTQPLSVAYLGLDPLFTAKERETRTVPSKQQLYMPFEEAMGEDPGCTRLGEQVSTVAKAATELDHNPLISPAIGDWSRIRLSKGALVVWGEREVMAQDIALWVQKVRRESARPVQDRDGDDDDNDENAGVFSGRKEPQRQHDDQWIHAAIEKGPAGVHAWPLVSMYLAGTEPEREKGLDLLARFIARNDTGSHLGGQQAASLLDPITGSVTHSPPQPGPYSPLHSPGSMPSDAGMHGAEAGQDYANEHFLDDGRINALDLEGIPHVQSFQASAWSETSSMESSSFEEALRIDASYGLGIDQSGSPPPPLPPRDGQRRNSTSSEEMGVSPPRTPQSTWQRAHTPTHTEAALTGDCITTPRGSETLRIPDSTAVATSPERQQQFSPVYLTEVSRGRSTASSRPIWWESLQNNEQQLHNPGLSSADTLAGGMPAGPSTLGASSSLPLASASLSPHLWEGLSGRARFFDDEEDGDADSANLARYLAPSRIIPVTSSSVDAGFYGLSHYDVRDREPEGLSDITEEDSNMSAGASAVGGGAASPVSREPLQGFGVAGDALRALISDREMQWQRSLQERELSASTEEVLDIPSSDSDAERVGIDVRVPEARAFSPPVPPQPGPSLPVTQRRSSDNDVPHSNEEELTTPRRKKPKGDVWW</sequence>
<feature type="region of interest" description="Disordered" evidence="4">
    <location>
        <begin position="219"/>
        <end position="261"/>
    </location>
</feature>
<feature type="compositionally biased region" description="Polar residues" evidence="4">
    <location>
        <begin position="1264"/>
        <end position="1276"/>
    </location>
</feature>
<dbReference type="OrthoDB" id="2152029at2759"/>
<feature type="active site" evidence="3">
    <location>
        <position position="642"/>
    </location>
</feature>
<evidence type="ECO:0000313" key="7">
    <source>
        <dbReference type="Proteomes" id="UP000027361"/>
    </source>
</evidence>
<feature type="region of interest" description="Disordered" evidence="4">
    <location>
        <begin position="1500"/>
        <end position="1583"/>
    </location>
</feature>
<proteinExistence type="inferred from homology"/>
<protein>
    <submittedName>
        <fullName evidence="6">Alpha/beta-hydrolase</fullName>
    </submittedName>
</protein>
<feature type="region of interest" description="Disordered" evidence="4">
    <location>
        <begin position="1448"/>
        <end position="1468"/>
    </location>
</feature>
<evidence type="ECO:0000256" key="2">
    <source>
        <dbReference type="ARBA" id="ARBA00022801"/>
    </source>
</evidence>
<feature type="compositionally biased region" description="Polar residues" evidence="4">
    <location>
        <begin position="96"/>
        <end position="108"/>
    </location>
</feature>
<comment type="similarity">
    <text evidence="1">Belongs to the 'GDXG' lipolytic enzyme family.</text>
</comment>
<feature type="region of interest" description="Disordered" evidence="4">
    <location>
        <begin position="14"/>
        <end position="116"/>
    </location>
</feature>
<feature type="region of interest" description="Disordered" evidence="4">
    <location>
        <begin position="1227"/>
        <end position="1311"/>
    </location>
</feature>
<dbReference type="Proteomes" id="UP000027361">
    <property type="component" value="Unassembled WGS sequence"/>
</dbReference>
<feature type="region of interest" description="Disordered" evidence="4">
    <location>
        <begin position="1136"/>
        <end position="1170"/>
    </location>
</feature>
<dbReference type="InParanoid" id="A0A066WFL1"/>
<dbReference type="PANTHER" id="PTHR48081">
    <property type="entry name" value="AB HYDROLASE SUPERFAMILY PROTEIN C4A8.06C"/>
    <property type="match status" value="1"/>
</dbReference>
<evidence type="ECO:0000256" key="3">
    <source>
        <dbReference type="PROSITE-ProRule" id="PRU10038"/>
    </source>
</evidence>
<feature type="domain" description="Alpha/beta hydrolase fold-3" evidence="5">
    <location>
        <begin position="553"/>
        <end position="700"/>
    </location>
</feature>
<feature type="region of interest" description="Disordered" evidence="4">
    <location>
        <begin position="364"/>
        <end position="393"/>
    </location>
</feature>
<feature type="region of interest" description="Disordered" evidence="4">
    <location>
        <begin position="1041"/>
        <end position="1072"/>
    </location>
</feature>
<keyword evidence="7" id="KW-1185">Reference proteome</keyword>
<evidence type="ECO:0000256" key="4">
    <source>
        <dbReference type="SAM" id="MobiDB-lite"/>
    </source>
</evidence>
<feature type="region of interest" description="Disordered" evidence="4">
    <location>
        <begin position="467"/>
        <end position="500"/>
    </location>
</feature>
<dbReference type="InterPro" id="IPR029058">
    <property type="entry name" value="AB_hydrolase_fold"/>
</dbReference>
<dbReference type="InterPro" id="IPR013094">
    <property type="entry name" value="AB_hydrolase_3"/>
</dbReference>
<feature type="compositionally biased region" description="Polar residues" evidence="4">
    <location>
        <begin position="1302"/>
        <end position="1311"/>
    </location>
</feature>
<dbReference type="HOGENOM" id="CLU_245022_0_0_1"/>
<dbReference type="InterPro" id="IPR002168">
    <property type="entry name" value="Lipase_GDXG_HIS_AS"/>
</dbReference>
<evidence type="ECO:0000313" key="6">
    <source>
        <dbReference type="EMBL" id="KDN51303.1"/>
    </source>
</evidence>
<gene>
    <name evidence="6" type="ORF">K437DRAFT_254890</name>
</gene>
<dbReference type="GO" id="GO:0016787">
    <property type="term" value="F:hydrolase activity"/>
    <property type="evidence" value="ECO:0007669"/>
    <property type="project" value="UniProtKB-KW"/>
</dbReference>
<keyword evidence="2 6" id="KW-0378">Hydrolase</keyword>
<dbReference type="InterPro" id="IPR033140">
    <property type="entry name" value="Lipase_GDXG_put_SER_AS"/>
</dbReference>
<dbReference type="PROSITE" id="PS01174">
    <property type="entry name" value="LIPASE_GDXG_SER"/>
    <property type="match status" value="1"/>
</dbReference>
<feature type="compositionally biased region" description="Low complexity" evidence="4">
    <location>
        <begin position="740"/>
        <end position="770"/>
    </location>
</feature>
<dbReference type="InterPro" id="IPR050300">
    <property type="entry name" value="GDXG_lipolytic_enzyme"/>
</dbReference>
<evidence type="ECO:0000259" key="5">
    <source>
        <dbReference type="Pfam" id="PF07859"/>
    </source>
</evidence>
<organism evidence="6 7">
    <name type="scientific">Tilletiaria anomala (strain ATCC 24038 / CBS 436.72 / UBC 951)</name>
    <dbReference type="NCBI Taxonomy" id="1037660"/>
    <lineage>
        <taxon>Eukaryota</taxon>
        <taxon>Fungi</taxon>
        <taxon>Dikarya</taxon>
        <taxon>Basidiomycota</taxon>
        <taxon>Ustilaginomycotina</taxon>
        <taxon>Exobasidiomycetes</taxon>
        <taxon>Georgefischeriales</taxon>
        <taxon>Tilletiariaceae</taxon>
        <taxon>Tilletiaria</taxon>
    </lineage>
</organism>
<feature type="compositionally biased region" description="Basic and acidic residues" evidence="4">
    <location>
        <begin position="1555"/>
        <end position="1566"/>
    </location>
</feature>
<feature type="region of interest" description="Disordered" evidence="4">
    <location>
        <begin position="299"/>
        <end position="335"/>
    </location>
</feature>
<dbReference type="Pfam" id="PF07859">
    <property type="entry name" value="Abhydrolase_3"/>
    <property type="match status" value="1"/>
</dbReference>
<name>A0A066WFL1_TILAU</name>
<dbReference type="SUPFAM" id="SSF53474">
    <property type="entry name" value="alpha/beta-Hydrolases"/>
    <property type="match status" value="1"/>
</dbReference>
<feature type="compositionally biased region" description="Low complexity" evidence="4">
    <location>
        <begin position="65"/>
        <end position="75"/>
    </location>
</feature>
<dbReference type="PANTHER" id="PTHR48081:SF8">
    <property type="entry name" value="ALPHA_BETA HYDROLASE FOLD-3 DOMAIN-CONTAINING PROTEIN-RELATED"/>
    <property type="match status" value="1"/>
</dbReference>
<evidence type="ECO:0000256" key="1">
    <source>
        <dbReference type="ARBA" id="ARBA00010515"/>
    </source>
</evidence>
<dbReference type="EMBL" id="JMSN01000017">
    <property type="protein sequence ID" value="KDN51303.1"/>
    <property type="molecule type" value="Genomic_DNA"/>
</dbReference>
<feature type="compositionally biased region" description="Basic and acidic residues" evidence="4">
    <location>
        <begin position="1521"/>
        <end position="1533"/>
    </location>
</feature>
<feature type="region of interest" description="Disordered" evidence="4">
    <location>
        <begin position="707"/>
        <end position="776"/>
    </location>
</feature>
<feature type="compositionally biased region" description="Acidic residues" evidence="4">
    <location>
        <begin position="226"/>
        <end position="250"/>
    </location>
</feature>
<accession>A0A066WFL1</accession>
<comment type="caution">
    <text evidence="6">The sequence shown here is derived from an EMBL/GenBank/DDBJ whole genome shotgun (WGS) entry which is preliminary data.</text>
</comment>
<dbReference type="PROSITE" id="PS01173">
    <property type="entry name" value="LIPASE_GDXG_HIS"/>
    <property type="match status" value="1"/>
</dbReference>
<reference evidence="6 7" key="1">
    <citation type="submission" date="2014-05" db="EMBL/GenBank/DDBJ databases">
        <title>Draft genome sequence of a rare smut relative, Tilletiaria anomala UBC 951.</title>
        <authorList>
            <consortium name="DOE Joint Genome Institute"/>
            <person name="Toome M."/>
            <person name="Kuo A."/>
            <person name="Henrissat B."/>
            <person name="Lipzen A."/>
            <person name="Tritt A."/>
            <person name="Yoshinaga Y."/>
            <person name="Zane M."/>
            <person name="Barry K."/>
            <person name="Grigoriev I.V."/>
            <person name="Spatafora J.W."/>
            <person name="Aimea M.C."/>
        </authorList>
    </citation>
    <scope>NUCLEOTIDE SEQUENCE [LARGE SCALE GENOMIC DNA]</scope>
    <source>
        <strain evidence="6 7">UBC 951</strain>
    </source>
</reference>
<dbReference type="RefSeq" id="XP_013244639.1">
    <property type="nucleotide sequence ID" value="XM_013389185.1"/>
</dbReference>
<dbReference type="STRING" id="1037660.A0A066WFL1"/>
<dbReference type="GeneID" id="25264005"/>
<dbReference type="Gene3D" id="3.40.50.1820">
    <property type="entry name" value="alpha/beta hydrolase"/>
    <property type="match status" value="1"/>
</dbReference>